<evidence type="ECO:0000313" key="4">
    <source>
        <dbReference type="Proteomes" id="UP000308768"/>
    </source>
</evidence>
<dbReference type="OrthoDB" id="441210at2759"/>
<feature type="region of interest" description="Disordered" evidence="2">
    <location>
        <begin position="346"/>
        <end position="390"/>
    </location>
</feature>
<dbReference type="STRING" id="331657.A0A4U0X091"/>
<keyword evidence="1" id="KW-0175">Coiled coil</keyword>
<organism evidence="3 4">
    <name type="scientific">Cryomyces minteri</name>
    <dbReference type="NCBI Taxonomy" id="331657"/>
    <lineage>
        <taxon>Eukaryota</taxon>
        <taxon>Fungi</taxon>
        <taxon>Dikarya</taxon>
        <taxon>Ascomycota</taxon>
        <taxon>Pezizomycotina</taxon>
        <taxon>Dothideomycetes</taxon>
        <taxon>Dothideomycetes incertae sedis</taxon>
        <taxon>Cryomyces</taxon>
    </lineage>
</organism>
<sequence>MGETISEALGNDHKYLDHCYEQIKAGADLETKTQWRNQLTWALARHAISDELTVKEDLNILQNLSPDDPKFDPLLERLMQDLRHHIEHESNEDMPRLEKALSKEESQAVARSFQRTKMITPTRSHPSAPNRPYFENVAALLAAPIDKEAHQLTTTTSHIFCISCSDGLGLSNSNGGARICPACETHLINPDDAVVTQLNPTEDYKTSVLSGLSPGIIMECAGRGLAFYSYQTTQEIVYQEFLAKSLTEKYSTLSSQMDKIINDANAEITNLREKLSAVHTDQKHLEQKNHELVTAYKEKSRSQQQIQKLYQSLKSQVMASHVQTAASDDAENTLQTVTGSRLIDRLGTSRAPQSQYAQFSAGHRGAEQIHSRQRSSGSGGITAQYSGPAG</sequence>
<gene>
    <name evidence="3" type="ORF">B0A49_06711</name>
</gene>
<evidence type="ECO:0000256" key="1">
    <source>
        <dbReference type="SAM" id="Coils"/>
    </source>
</evidence>
<comment type="caution">
    <text evidence="3">The sequence shown here is derived from an EMBL/GenBank/DDBJ whole genome shotgun (WGS) entry which is preliminary data.</text>
</comment>
<name>A0A4U0X091_9PEZI</name>
<dbReference type="GO" id="GO:0000795">
    <property type="term" value="C:synaptonemal complex"/>
    <property type="evidence" value="ECO:0007669"/>
    <property type="project" value="InterPro"/>
</dbReference>
<feature type="compositionally biased region" description="Polar residues" evidence="2">
    <location>
        <begin position="381"/>
        <end position="390"/>
    </location>
</feature>
<protein>
    <submittedName>
        <fullName evidence="3">Uncharacterized protein</fullName>
    </submittedName>
</protein>
<dbReference type="AlphaFoldDB" id="A0A4U0X091"/>
<keyword evidence="4" id="KW-1185">Reference proteome</keyword>
<feature type="non-terminal residue" evidence="3">
    <location>
        <position position="390"/>
    </location>
</feature>
<dbReference type="InterPro" id="IPR042448">
    <property type="entry name" value="CCNB1IP1"/>
</dbReference>
<evidence type="ECO:0000313" key="3">
    <source>
        <dbReference type="EMBL" id="TKA68538.1"/>
    </source>
</evidence>
<proteinExistence type="predicted"/>
<evidence type="ECO:0000256" key="2">
    <source>
        <dbReference type="SAM" id="MobiDB-lite"/>
    </source>
</evidence>
<dbReference type="Proteomes" id="UP000308768">
    <property type="component" value="Unassembled WGS sequence"/>
</dbReference>
<dbReference type="GO" id="GO:0061630">
    <property type="term" value="F:ubiquitin protein ligase activity"/>
    <property type="evidence" value="ECO:0007669"/>
    <property type="project" value="InterPro"/>
</dbReference>
<feature type="coiled-coil region" evidence="1">
    <location>
        <begin position="254"/>
        <end position="281"/>
    </location>
</feature>
<dbReference type="GO" id="GO:0007131">
    <property type="term" value="P:reciprocal meiotic recombination"/>
    <property type="evidence" value="ECO:0007669"/>
    <property type="project" value="InterPro"/>
</dbReference>
<dbReference type="EMBL" id="NAJN01000809">
    <property type="protein sequence ID" value="TKA68538.1"/>
    <property type="molecule type" value="Genomic_DNA"/>
</dbReference>
<dbReference type="PANTHER" id="PTHR14305:SF0">
    <property type="entry name" value="E3 UBIQUITIN-PROTEIN LIGASE CCNB1IP1"/>
    <property type="match status" value="1"/>
</dbReference>
<accession>A0A4U0X091</accession>
<dbReference type="PANTHER" id="PTHR14305">
    <property type="entry name" value="E3 UBIQUITIN-PROTEIN LIGASE CCNB1IP1"/>
    <property type="match status" value="1"/>
</dbReference>
<reference evidence="3 4" key="1">
    <citation type="submission" date="2017-03" db="EMBL/GenBank/DDBJ databases">
        <title>Genomes of endolithic fungi from Antarctica.</title>
        <authorList>
            <person name="Coleine C."/>
            <person name="Masonjones S."/>
            <person name="Stajich J.E."/>
        </authorList>
    </citation>
    <scope>NUCLEOTIDE SEQUENCE [LARGE SCALE GENOMIC DNA]</scope>
    <source>
        <strain evidence="3 4">CCFEE 5187</strain>
    </source>
</reference>